<dbReference type="AlphaFoldDB" id="A0AAE3L524"/>
<dbReference type="Proteomes" id="UP000051494">
    <property type="component" value="Unassembled WGS sequence"/>
</dbReference>
<name>A0AAE3L524_9GAMM</name>
<reference evidence="2" key="2">
    <citation type="submission" date="2021-06" db="EMBL/GenBank/DDBJ databases">
        <title>Genomic Description and Analysis of Intracellular Bacteria, Candidatus Berkiella cookevillensis and Candidatus Berkiella aquae.</title>
        <authorList>
            <person name="Kidane D.T."/>
            <person name="Mehari Y.T."/>
            <person name="Rice F.C."/>
            <person name="Arivett B.A."/>
            <person name="Farone A.L."/>
            <person name="Berk S.G."/>
            <person name="Farone M.B."/>
        </authorList>
    </citation>
    <scope>NUCLEOTIDE SEQUENCE</scope>
    <source>
        <strain evidence="2">CC99</strain>
    </source>
</reference>
<dbReference type="Pfam" id="PF11137">
    <property type="entry name" value="DUF2909"/>
    <property type="match status" value="1"/>
</dbReference>
<sequence>MNTHFIFQILIYLFLLSIAITLVTGLYYIVNPSKRPERVAQALTTRISMSIGLLLIISFAIFMGWFQPMSLLTMPKVPLESNIQTQRDLTKQNLQNASTRPQLQNQNDA</sequence>
<accession>A0AAE3L524</accession>
<proteinExistence type="predicted"/>
<keyword evidence="1" id="KW-0812">Transmembrane</keyword>
<feature type="transmembrane region" description="Helical" evidence="1">
    <location>
        <begin position="6"/>
        <end position="30"/>
    </location>
</feature>
<evidence type="ECO:0000313" key="3">
    <source>
        <dbReference type="Proteomes" id="UP000051494"/>
    </source>
</evidence>
<keyword evidence="3" id="KW-1185">Reference proteome</keyword>
<dbReference type="EMBL" id="LKHV02000001">
    <property type="protein sequence ID" value="MCS5707475.1"/>
    <property type="molecule type" value="Genomic_DNA"/>
</dbReference>
<dbReference type="InterPro" id="IPR021313">
    <property type="entry name" value="DUF2909"/>
</dbReference>
<evidence type="ECO:0000313" key="2">
    <source>
        <dbReference type="EMBL" id="MCS5707475.1"/>
    </source>
</evidence>
<protein>
    <submittedName>
        <fullName evidence="2">DUF2909 domain-containing protein</fullName>
    </submittedName>
</protein>
<comment type="caution">
    <text evidence="2">The sequence shown here is derived from an EMBL/GenBank/DDBJ whole genome shotgun (WGS) entry which is preliminary data.</text>
</comment>
<gene>
    <name evidence="2" type="ORF">CC99x_001010</name>
</gene>
<keyword evidence="1" id="KW-1133">Transmembrane helix</keyword>
<dbReference type="RefSeq" id="WP_077065334.1">
    <property type="nucleotide sequence ID" value="NZ_LKHV02000001.1"/>
</dbReference>
<keyword evidence="1" id="KW-0472">Membrane</keyword>
<reference evidence="2" key="1">
    <citation type="journal article" date="2016" name="Genome Announc.">
        <title>Draft Genome Sequences of Two Novel Amoeba-Resistant Intranuclear Bacteria, 'Candidatus Berkiella cookevillensis' and 'Candidatus Berkiella aquae'.</title>
        <authorList>
            <person name="Mehari Y.T."/>
            <person name="Arivett B.A."/>
            <person name="Farone A.L."/>
            <person name="Gunderson J.H."/>
            <person name="Farone M.B."/>
        </authorList>
    </citation>
    <scope>NUCLEOTIDE SEQUENCE</scope>
    <source>
        <strain evidence="2">CC99</strain>
    </source>
</reference>
<organism evidence="2 3">
    <name type="scientific">Candidatus Berkiella cookevillensis</name>
    <dbReference type="NCBI Taxonomy" id="437022"/>
    <lineage>
        <taxon>Bacteria</taxon>
        <taxon>Pseudomonadati</taxon>
        <taxon>Pseudomonadota</taxon>
        <taxon>Gammaproteobacteria</taxon>
        <taxon>Candidatus Berkiellales</taxon>
        <taxon>Candidatus Berkiellaceae</taxon>
        <taxon>Candidatus Berkiella</taxon>
    </lineage>
</organism>
<feature type="transmembrane region" description="Helical" evidence="1">
    <location>
        <begin position="42"/>
        <end position="66"/>
    </location>
</feature>
<evidence type="ECO:0000256" key="1">
    <source>
        <dbReference type="SAM" id="Phobius"/>
    </source>
</evidence>